<dbReference type="Pfam" id="PF14833">
    <property type="entry name" value="NAD_binding_11"/>
    <property type="match status" value="1"/>
</dbReference>
<gene>
    <name evidence="7" type="ORF">OSTQU699_LOCUS1140</name>
</gene>
<dbReference type="FunFam" id="3.40.50.720:FF:000058">
    <property type="entry name" value="Putative oxidoreductase GLYR1 homolog"/>
    <property type="match status" value="1"/>
</dbReference>
<feature type="domain" description="3-hydroxyisobutyrate dehydrogenase-like NAD-binding" evidence="6">
    <location>
        <begin position="152"/>
        <end position="270"/>
    </location>
</feature>
<name>A0A8S1ILG4_9CHLO</name>
<dbReference type="InterPro" id="IPR006115">
    <property type="entry name" value="6PGDH_NADP-bd"/>
</dbReference>
<evidence type="ECO:0000256" key="1">
    <source>
        <dbReference type="ARBA" id="ARBA00007598"/>
    </source>
</evidence>
<dbReference type="Pfam" id="PF03446">
    <property type="entry name" value="NAD_binding_2"/>
    <property type="match status" value="1"/>
</dbReference>
<dbReference type="InterPro" id="IPR036291">
    <property type="entry name" value="NAD(P)-bd_dom_sf"/>
</dbReference>
<dbReference type="AlphaFoldDB" id="A0A8S1ILG4"/>
<comment type="caution">
    <text evidence="7">The sequence shown here is derived from an EMBL/GenBank/DDBJ whole genome shotgun (WGS) entry which is preliminary data.</text>
</comment>
<dbReference type="InterPro" id="IPR008927">
    <property type="entry name" value="6-PGluconate_DH-like_C_sf"/>
</dbReference>
<reference evidence="7" key="1">
    <citation type="submission" date="2020-12" db="EMBL/GenBank/DDBJ databases">
        <authorList>
            <person name="Iha C."/>
        </authorList>
    </citation>
    <scope>NUCLEOTIDE SEQUENCE</scope>
</reference>
<dbReference type="PIRSF" id="PIRSF000103">
    <property type="entry name" value="HIBADH"/>
    <property type="match status" value="1"/>
</dbReference>
<organism evidence="7 8">
    <name type="scientific">Ostreobium quekettii</name>
    <dbReference type="NCBI Taxonomy" id="121088"/>
    <lineage>
        <taxon>Eukaryota</taxon>
        <taxon>Viridiplantae</taxon>
        <taxon>Chlorophyta</taxon>
        <taxon>core chlorophytes</taxon>
        <taxon>Ulvophyceae</taxon>
        <taxon>TCBD clade</taxon>
        <taxon>Bryopsidales</taxon>
        <taxon>Ostreobineae</taxon>
        <taxon>Ostreobiaceae</taxon>
        <taxon>Ostreobium</taxon>
    </lineage>
</organism>
<feature type="domain" description="6-phosphogluconate dehydrogenase NADP-binding" evidence="5">
    <location>
        <begin position="1"/>
        <end position="149"/>
    </location>
</feature>
<evidence type="ECO:0000256" key="4">
    <source>
        <dbReference type="PIRSR" id="PIRSR000103-1"/>
    </source>
</evidence>
<dbReference type="InterPro" id="IPR029154">
    <property type="entry name" value="HIBADH-like_NADP-bd"/>
</dbReference>
<protein>
    <submittedName>
        <fullName evidence="7">Uncharacterized protein</fullName>
    </submittedName>
</protein>
<evidence type="ECO:0000313" key="8">
    <source>
        <dbReference type="Proteomes" id="UP000708148"/>
    </source>
</evidence>
<evidence type="ECO:0000259" key="6">
    <source>
        <dbReference type="Pfam" id="PF14833"/>
    </source>
</evidence>
<evidence type="ECO:0000256" key="2">
    <source>
        <dbReference type="ARBA" id="ARBA00023002"/>
    </source>
</evidence>
<dbReference type="Gene3D" id="3.40.50.720">
    <property type="entry name" value="NAD(P)-binding Rossmann-like Domain"/>
    <property type="match status" value="1"/>
</dbReference>
<dbReference type="Proteomes" id="UP000708148">
    <property type="component" value="Unassembled WGS sequence"/>
</dbReference>
<keyword evidence="3" id="KW-0520">NAD</keyword>
<dbReference type="SUPFAM" id="SSF51735">
    <property type="entry name" value="NAD(P)-binding Rossmann-fold domains"/>
    <property type="match status" value="1"/>
</dbReference>
<dbReference type="Gene3D" id="1.10.1040.10">
    <property type="entry name" value="N-(1-d-carboxylethyl)-l-norvaline Dehydrogenase, domain 2"/>
    <property type="match status" value="1"/>
</dbReference>
<dbReference type="GO" id="GO:0051287">
    <property type="term" value="F:NAD binding"/>
    <property type="evidence" value="ECO:0007669"/>
    <property type="project" value="InterPro"/>
</dbReference>
<keyword evidence="8" id="KW-1185">Reference proteome</keyword>
<evidence type="ECO:0000256" key="3">
    <source>
        <dbReference type="ARBA" id="ARBA00023027"/>
    </source>
</evidence>
<dbReference type="InterPro" id="IPR013328">
    <property type="entry name" value="6PGD_dom2"/>
</dbReference>
<accession>A0A8S1ILG4</accession>
<dbReference type="PANTHER" id="PTHR43580">
    <property type="entry name" value="OXIDOREDUCTASE GLYR1-RELATED"/>
    <property type="match status" value="1"/>
</dbReference>
<dbReference type="InterPro" id="IPR015815">
    <property type="entry name" value="HIBADH-related"/>
</dbReference>
<evidence type="ECO:0000259" key="5">
    <source>
        <dbReference type="Pfam" id="PF03446"/>
    </source>
</evidence>
<dbReference type="GO" id="GO:0050661">
    <property type="term" value="F:NADP binding"/>
    <property type="evidence" value="ECO:0007669"/>
    <property type="project" value="InterPro"/>
</dbReference>
<keyword evidence="2" id="KW-0560">Oxidoreductase</keyword>
<dbReference type="EMBL" id="CAJHUC010000389">
    <property type="protein sequence ID" value="CAD7695779.1"/>
    <property type="molecule type" value="Genomic_DNA"/>
</dbReference>
<dbReference type="InterPro" id="IPR051265">
    <property type="entry name" value="HIBADH-related_NP60_sf"/>
</dbReference>
<sequence length="279" mass="29330">MARNLQDSGQFSRLSVWNRSASKCDELAKGGAVVAASPAEVVRQSDITFGMLADPQAASDVVFREGGVLDGLSGKKGYIDMSTVDEATSKKISEAVVSRGGRFLEAPVAGSKKPAIDGTLVILAAGDKSLYEEALPAFEIMGKKSFLLGDVGTGANMKLVINMIMGSMLGALCEGCALAEAGGLSQEDLLEILNISAMASPLVKVAGASILAREYPPAFPLKHAQKDMRLAIATGDRLNQPLPIAAAANEKFKEAKAMNHADDNFTAIYEATTVNHRNK</sequence>
<dbReference type="OrthoDB" id="435038at2759"/>
<dbReference type="SUPFAM" id="SSF48179">
    <property type="entry name" value="6-phosphogluconate dehydrogenase C-terminal domain-like"/>
    <property type="match status" value="1"/>
</dbReference>
<proteinExistence type="inferred from homology"/>
<dbReference type="GO" id="GO:0016491">
    <property type="term" value="F:oxidoreductase activity"/>
    <property type="evidence" value="ECO:0007669"/>
    <property type="project" value="UniProtKB-KW"/>
</dbReference>
<evidence type="ECO:0000313" key="7">
    <source>
        <dbReference type="EMBL" id="CAD7695779.1"/>
    </source>
</evidence>
<feature type="active site" evidence="4">
    <location>
        <position position="158"/>
    </location>
</feature>
<dbReference type="PANTHER" id="PTHR43580:SF2">
    <property type="entry name" value="CYTOKINE-LIKE NUCLEAR FACTOR N-PAC"/>
    <property type="match status" value="1"/>
</dbReference>
<comment type="similarity">
    <text evidence="1">Belongs to the HIBADH-related family. NP60 subfamily.</text>
</comment>